<dbReference type="GO" id="GO:0019825">
    <property type="term" value="F:oxygen binding"/>
    <property type="evidence" value="ECO:0007669"/>
    <property type="project" value="InterPro"/>
</dbReference>
<protein>
    <submittedName>
        <fullName evidence="8">Hemoglobin</fullName>
    </submittedName>
</protein>
<dbReference type="Pfam" id="PF01152">
    <property type="entry name" value="Bac_globin"/>
    <property type="match status" value="1"/>
</dbReference>
<dbReference type="InterPro" id="IPR009050">
    <property type="entry name" value="Globin-like_sf"/>
</dbReference>
<dbReference type="Gene3D" id="1.10.490.10">
    <property type="entry name" value="Globins"/>
    <property type="match status" value="1"/>
</dbReference>
<gene>
    <name evidence="8" type="ORF">HNR44_000431</name>
</gene>
<keyword evidence="5" id="KW-0408">Iron</keyword>
<accession>A0A841PWT3</accession>
<evidence type="ECO:0000313" key="9">
    <source>
        <dbReference type="Proteomes" id="UP000568839"/>
    </source>
</evidence>
<keyword evidence="3 7" id="KW-0349">Heme</keyword>
<keyword evidence="9" id="KW-1185">Reference proteome</keyword>
<evidence type="ECO:0000256" key="2">
    <source>
        <dbReference type="ARBA" id="ARBA00022448"/>
    </source>
</evidence>
<evidence type="ECO:0000256" key="4">
    <source>
        <dbReference type="ARBA" id="ARBA00022723"/>
    </source>
</evidence>
<evidence type="ECO:0000313" key="8">
    <source>
        <dbReference type="EMBL" id="MBB6448482.1"/>
    </source>
</evidence>
<dbReference type="FunFam" id="1.10.490.10:FF:000004">
    <property type="entry name" value="Group 2 hemoglobin yjbI"/>
    <property type="match status" value="1"/>
</dbReference>
<dbReference type="AlphaFoldDB" id="A0A841PWT3"/>
<dbReference type="GO" id="GO:0046872">
    <property type="term" value="F:metal ion binding"/>
    <property type="evidence" value="ECO:0007669"/>
    <property type="project" value="UniProtKB-KW"/>
</dbReference>
<evidence type="ECO:0000256" key="7">
    <source>
        <dbReference type="PIRSR" id="PIRSR601486-1"/>
    </source>
</evidence>
<keyword evidence="4" id="KW-0479">Metal-binding</keyword>
<dbReference type="Proteomes" id="UP000568839">
    <property type="component" value="Unassembled WGS sequence"/>
</dbReference>
<dbReference type="GO" id="GO:0020037">
    <property type="term" value="F:heme binding"/>
    <property type="evidence" value="ECO:0007669"/>
    <property type="project" value="InterPro"/>
</dbReference>
<dbReference type="InterPro" id="IPR044203">
    <property type="entry name" value="GlbO/GLB3-like"/>
</dbReference>
<evidence type="ECO:0000256" key="6">
    <source>
        <dbReference type="ARBA" id="ARBA00034496"/>
    </source>
</evidence>
<comment type="similarity">
    <text evidence="6">Belongs to the truncated hemoglobin family. Group II subfamily.</text>
</comment>
<dbReference type="EMBL" id="JACHHJ010000001">
    <property type="protein sequence ID" value="MBB6448482.1"/>
    <property type="molecule type" value="Genomic_DNA"/>
</dbReference>
<dbReference type="PANTHER" id="PTHR47366:SF1">
    <property type="entry name" value="TWO-ON-TWO HEMOGLOBIN-3"/>
    <property type="match status" value="1"/>
</dbReference>
<dbReference type="PANTHER" id="PTHR47366">
    <property type="entry name" value="TWO-ON-TWO HEMOGLOBIN-3"/>
    <property type="match status" value="1"/>
</dbReference>
<evidence type="ECO:0000256" key="5">
    <source>
        <dbReference type="ARBA" id="ARBA00023004"/>
    </source>
</evidence>
<dbReference type="SUPFAM" id="SSF46458">
    <property type="entry name" value="Globin-like"/>
    <property type="match status" value="1"/>
</dbReference>
<comment type="caution">
    <text evidence="8">The sequence shown here is derived from an EMBL/GenBank/DDBJ whole genome shotgun (WGS) entry which is preliminary data.</text>
</comment>
<evidence type="ECO:0000256" key="3">
    <source>
        <dbReference type="ARBA" id="ARBA00022617"/>
    </source>
</evidence>
<dbReference type="GO" id="GO:0005344">
    <property type="term" value="F:oxygen carrier activity"/>
    <property type="evidence" value="ECO:0007669"/>
    <property type="project" value="InterPro"/>
</dbReference>
<dbReference type="InterPro" id="IPR001486">
    <property type="entry name" value="Hemoglobin_trunc"/>
</dbReference>
<name>A0A841PWT3_9BACL</name>
<organism evidence="8 9">
    <name type="scientific">Geomicrobium halophilum</name>
    <dbReference type="NCBI Taxonomy" id="549000"/>
    <lineage>
        <taxon>Bacteria</taxon>
        <taxon>Bacillati</taxon>
        <taxon>Bacillota</taxon>
        <taxon>Bacilli</taxon>
        <taxon>Bacillales</taxon>
        <taxon>Geomicrobium</taxon>
    </lineage>
</organism>
<dbReference type="RefSeq" id="WP_184402470.1">
    <property type="nucleotide sequence ID" value="NZ_JACHHJ010000001.1"/>
</dbReference>
<proteinExistence type="inferred from homology"/>
<reference evidence="8 9" key="1">
    <citation type="submission" date="2020-08" db="EMBL/GenBank/DDBJ databases">
        <title>Genomic Encyclopedia of Type Strains, Phase IV (KMG-IV): sequencing the most valuable type-strain genomes for metagenomic binning, comparative biology and taxonomic classification.</title>
        <authorList>
            <person name="Goeker M."/>
        </authorList>
    </citation>
    <scope>NUCLEOTIDE SEQUENCE [LARGE SCALE GENOMIC DNA]</scope>
    <source>
        <strain evidence="8 9">DSM 21769</strain>
    </source>
</reference>
<comment type="cofactor">
    <cofactor evidence="1">
        <name>heme</name>
        <dbReference type="ChEBI" id="CHEBI:30413"/>
    </cofactor>
</comment>
<sequence>MNEKKRTLYEALGGEQAISTITEQFYQRVHMHPDLKPLFPDDLSETVRKQKQFLTQFCGGSPLYTEEHGHPQLRARHLPFEITPKRAQAWLDCMEKALAASQLEDEEAVHELYRRLTLTAHHMVNTSV</sequence>
<evidence type="ECO:0000256" key="1">
    <source>
        <dbReference type="ARBA" id="ARBA00001971"/>
    </source>
</evidence>
<feature type="binding site" description="distal binding residue" evidence="7">
    <location>
        <position position="121"/>
    </location>
    <ligand>
        <name>heme</name>
        <dbReference type="ChEBI" id="CHEBI:30413"/>
    </ligand>
    <ligandPart>
        <name>Fe</name>
        <dbReference type="ChEBI" id="CHEBI:18248"/>
    </ligandPart>
</feature>
<keyword evidence="2" id="KW-0813">Transport</keyword>
<dbReference type="InterPro" id="IPR012292">
    <property type="entry name" value="Globin/Proto"/>
</dbReference>